<dbReference type="EnsemblMetazoa" id="CPIJ000975-RA">
    <property type="protein sequence ID" value="CPIJ000975-PA"/>
    <property type="gene ID" value="CPIJ000975"/>
</dbReference>
<evidence type="ECO:0000259" key="15">
    <source>
        <dbReference type="PROSITE" id="PS51471"/>
    </source>
</evidence>
<dbReference type="Gene3D" id="1.25.40.10">
    <property type="entry name" value="Tetratricopeptide repeat domain"/>
    <property type="match status" value="1"/>
</dbReference>
<dbReference type="OrthoDB" id="420380at2759"/>
<name>B0W1R1_CULQU</name>
<evidence type="ECO:0000313" key="17">
    <source>
        <dbReference type="EnsemblMetazoa" id="CPIJ000975-PA"/>
    </source>
</evidence>
<evidence type="ECO:0000256" key="10">
    <source>
        <dbReference type="ARBA" id="ARBA00023002"/>
    </source>
</evidence>
<comment type="subcellular location">
    <subcellularLocation>
        <location evidence="3">Endoplasmic reticulum lumen</location>
    </subcellularLocation>
</comment>
<dbReference type="InterPro" id="IPR044862">
    <property type="entry name" value="Pro_4_hyd_alph_FE2OG_OXY"/>
</dbReference>
<feature type="signal peptide" evidence="14">
    <location>
        <begin position="1"/>
        <end position="23"/>
    </location>
</feature>
<keyword evidence="12" id="KW-0325">Glycoprotein</keyword>
<keyword evidence="8" id="KW-0847">Vitamin C</keyword>
<dbReference type="GO" id="GO:0005506">
    <property type="term" value="F:iron ion binding"/>
    <property type="evidence" value="ECO:0007669"/>
    <property type="project" value="InterPro"/>
</dbReference>
<comment type="function">
    <text evidence="2">Catalyzes the post-translational formation of 4-hydroxyproline in -Xaa-Pro-Gly- sequences in collagens and other proteins.</text>
</comment>
<dbReference type="Gene3D" id="6.10.140.1460">
    <property type="match status" value="1"/>
</dbReference>
<proteinExistence type="inferred from homology"/>
<dbReference type="EMBL" id="DS231823">
    <property type="protein sequence ID" value="EDS26612.1"/>
    <property type="molecule type" value="Genomic_DNA"/>
</dbReference>
<evidence type="ECO:0000256" key="12">
    <source>
        <dbReference type="ARBA" id="ARBA00023180"/>
    </source>
</evidence>
<evidence type="ECO:0000313" key="16">
    <source>
        <dbReference type="EMBL" id="EDS26612.1"/>
    </source>
</evidence>
<comment type="cofactor">
    <cofactor evidence="1">
        <name>L-ascorbate</name>
        <dbReference type="ChEBI" id="CHEBI:38290"/>
    </cofactor>
</comment>
<feature type="chain" id="PRO_5011407322" description="procollagen-proline 4-dioxygenase" evidence="14">
    <location>
        <begin position="24"/>
        <end position="522"/>
    </location>
</feature>
<evidence type="ECO:0000256" key="11">
    <source>
        <dbReference type="ARBA" id="ARBA00023004"/>
    </source>
</evidence>
<feature type="domain" description="Fe2OG dioxygenase" evidence="15">
    <location>
        <begin position="389"/>
        <end position="495"/>
    </location>
</feature>
<reference evidence="16" key="1">
    <citation type="submission" date="2007-03" db="EMBL/GenBank/DDBJ databases">
        <title>Annotation of Culex pipiens quinquefasciatus.</title>
        <authorList>
            <consortium name="The Broad Institute Genome Sequencing Platform"/>
            <person name="Atkinson P.W."/>
            <person name="Hemingway J."/>
            <person name="Christensen B.M."/>
            <person name="Higgs S."/>
            <person name="Kodira C."/>
            <person name="Hannick L."/>
            <person name="Megy K."/>
            <person name="O'Leary S."/>
            <person name="Pearson M."/>
            <person name="Haas B.J."/>
            <person name="Mauceli E."/>
            <person name="Wortman J.R."/>
            <person name="Lee N.H."/>
            <person name="Guigo R."/>
            <person name="Stanke M."/>
            <person name="Alvarado L."/>
            <person name="Amedeo P."/>
            <person name="Antoine C.H."/>
            <person name="Arensburger P."/>
            <person name="Bidwell S.L."/>
            <person name="Crawford M."/>
            <person name="Camaro F."/>
            <person name="Devon K."/>
            <person name="Engels R."/>
            <person name="Hammond M."/>
            <person name="Howarth C."/>
            <person name="Koehrsen M."/>
            <person name="Lawson D."/>
            <person name="Montgomery P."/>
            <person name="Nene V."/>
            <person name="Nusbaum C."/>
            <person name="Puiu D."/>
            <person name="Romero-Severson J."/>
            <person name="Severson D.W."/>
            <person name="Shumway M."/>
            <person name="Sisk P."/>
            <person name="Stolte C."/>
            <person name="Zeng Q."/>
            <person name="Eisenstadt E."/>
            <person name="Fraser-Liggett C."/>
            <person name="Strausberg R."/>
            <person name="Galagan J."/>
            <person name="Birren B."/>
            <person name="Collins F.H."/>
        </authorList>
    </citation>
    <scope>NUCLEOTIDE SEQUENCE [LARGE SCALE GENOMIC DNA]</scope>
    <source>
        <strain evidence="16">JHB</strain>
    </source>
</reference>
<keyword evidence="11" id="KW-0408">Iron</keyword>
<feature type="coiled-coil region" evidence="13">
    <location>
        <begin position="47"/>
        <end position="81"/>
    </location>
</feature>
<dbReference type="SMART" id="SM00702">
    <property type="entry name" value="P4Hc"/>
    <property type="match status" value="1"/>
</dbReference>
<dbReference type="Proteomes" id="UP000002320">
    <property type="component" value="Unassembled WGS sequence"/>
</dbReference>
<gene>
    <name evidence="17" type="primary">6031971</name>
    <name evidence="16" type="ORF">CpipJ_CPIJ000975</name>
</gene>
<dbReference type="GO" id="GO:0005788">
    <property type="term" value="C:endoplasmic reticulum lumen"/>
    <property type="evidence" value="ECO:0007669"/>
    <property type="project" value="UniProtKB-SubCell"/>
</dbReference>
<reference evidence="17" key="2">
    <citation type="submission" date="2021-02" db="UniProtKB">
        <authorList>
            <consortium name="EnsemblMetazoa"/>
        </authorList>
    </citation>
    <scope>IDENTIFICATION</scope>
    <source>
        <strain evidence="17">JHB</strain>
    </source>
</reference>
<comment type="similarity">
    <text evidence="4">Belongs to the P4HA family.</text>
</comment>
<dbReference type="eggNOG" id="KOG1591">
    <property type="taxonomic scope" value="Eukaryota"/>
</dbReference>
<evidence type="ECO:0000256" key="3">
    <source>
        <dbReference type="ARBA" id="ARBA00004319"/>
    </source>
</evidence>
<dbReference type="Pfam" id="PF23558">
    <property type="entry name" value="TPR_P4H"/>
    <property type="match status" value="1"/>
</dbReference>
<dbReference type="EC" id="1.14.11.2" evidence="5"/>
<keyword evidence="14" id="KW-0732">Signal</keyword>
<evidence type="ECO:0000256" key="13">
    <source>
        <dbReference type="SAM" id="Coils"/>
    </source>
</evidence>
<evidence type="ECO:0000256" key="9">
    <source>
        <dbReference type="ARBA" id="ARBA00022964"/>
    </source>
</evidence>
<keyword evidence="6" id="KW-0479">Metal-binding</keyword>
<dbReference type="Pfam" id="PF13640">
    <property type="entry name" value="2OG-FeII_Oxy_3"/>
    <property type="match status" value="1"/>
</dbReference>
<dbReference type="InterPro" id="IPR005123">
    <property type="entry name" value="Oxoglu/Fe-dep_dioxygenase_dom"/>
</dbReference>
<evidence type="ECO:0000256" key="5">
    <source>
        <dbReference type="ARBA" id="ARBA00012269"/>
    </source>
</evidence>
<evidence type="ECO:0000256" key="14">
    <source>
        <dbReference type="SAM" id="SignalP"/>
    </source>
</evidence>
<dbReference type="Gene3D" id="2.60.120.620">
    <property type="entry name" value="q2cbj1_9rhob like domain"/>
    <property type="match status" value="1"/>
</dbReference>
<dbReference type="GO" id="GO:0004656">
    <property type="term" value="F:procollagen-proline 4-dioxygenase activity"/>
    <property type="evidence" value="ECO:0007669"/>
    <property type="project" value="UniProtKB-EC"/>
</dbReference>
<dbReference type="VEuPathDB" id="VectorBase:CQUJHB010108"/>
<dbReference type="HOGENOM" id="CLU_024155_1_1_1"/>
<protein>
    <recommendedName>
        <fullName evidence="5">procollagen-proline 4-dioxygenase</fullName>
        <ecNumber evidence="5">1.14.11.2</ecNumber>
    </recommendedName>
</protein>
<evidence type="ECO:0000256" key="1">
    <source>
        <dbReference type="ARBA" id="ARBA00001961"/>
    </source>
</evidence>
<evidence type="ECO:0000256" key="8">
    <source>
        <dbReference type="ARBA" id="ARBA00022896"/>
    </source>
</evidence>
<keyword evidence="9" id="KW-0223">Dioxygenase</keyword>
<dbReference type="PROSITE" id="PS51471">
    <property type="entry name" value="FE2OG_OXY"/>
    <property type="match status" value="1"/>
</dbReference>
<evidence type="ECO:0000256" key="7">
    <source>
        <dbReference type="ARBA" id="ARBA00022824"/>
    </source>
</evidence>
<dbReference type="InterPro" id="IPR059068">
    <property type="entry name" value="TPR_P4H"/>
</dbReference>
<dbReference type="Pfam" id="PF08336">
    <property type="entry name" value="P4Ha_N"/>
    <property type="match status" value="1"/>
</dbReference>
<sequence>MAAPNFLLSTLGSVLFFLLVVEAQIPSEFYSSIQNMELLLKSELAILDRLDKIIRLSEARVSELKRQRDSLRQDLEGVDSLEYVSNPVSAFLMTKRLLKDYQDIDALIRKELDVMLIDDTTVIPATVDLLGVAEGLSRLQDLYLLEVEDMADGYMYGYRLNRKLNAKECYEIALAMSQSTVFENANKWFREALRRWEAEKSPKVSKVEILDYFTFSLFEDAEYQEAYDRTIDLLRLDPKNEGALQKKETFAMWLKFVEENGPTPKEPKLSHPLYEPLCRGEVHRFADELSKLRCRLDTKTTPFLRLAPLKVEEVSLEPPIYLYHKVISDEEIDKLIELGKARLNRATVGQMVSQVRISQNVWLSEEVDPLLGVLQRRTYDMSRGLSMQGFDMVQVNNYGIGGHNIPHYDCDSEYPPFPQFNMGNRLATLMYYLSDVEVGGGTVFPRLSLGVFPIKGSAIFWHNVHHNGNVDERMLHAGCPTLIGSKWVANIWIHEYHQEFVLPCKLYAENLPEDIGKEEDSN</sequence>
<evidence type="ECO:0000256" key="4">
    <source>
        <dbReference type="ARBA" id="ARBA00006511"/>
    </source>
</evidence>
<dbReference type="GO" id="GO:0031418">
    <property type="term" value="F:L-ascorbic acid binding"/>
    <property type="evidence" value="ECO:0007669"/>
    <property type="project" value="UniProtKB-KW"/>
</dbReference>
<dbReference type="STRING" id="7176.B0W1R1"/>
<dbReference type="InParanoid" id="B0W1R1"/>
<dbReference type="OMA" id="CNEWFHE"/>
<keyword evidence="18" id="KW-1185">Reference proteome</keyword>
<dbReference type="InterPro" id="IPR045054">
    <property type="entry name" value="P4HA-like"/>
</dbReference>
<keyword evidence="7" id="KW-0256">Endoplasmic reticulum</keyword>
<keyword evidence="13" id="KW-0175">Coiled coil</keyword>
<dbReference type="PANTHER" id="PTHR10869:SF244">
    <property type="entry name" value="PROLYL 4-HYDROXYLASE SUBUNIT ALPHA-2"/>
    <property type="match status" value="1"/>
</dbReference>
<dbReference type="VEuPathDB" id="VectorBase:CPIJ000975"/>
<accession>B0W1R1</accession>
<dbReference type="PANTHER" id="PTHR10869">
    <property type="entry name" value="PROLYL 4-HYDROXYLASE ALPHA SUBUNIT"/>
    <property type="match status" value="1"/>
</dbReference>
<dbReference type="KEGG" id="cqu:CpipJ_CPIJ000975"/>
<dbReference type="InterPro" id="IPR006620">
    <property type="entry name" value="Pro_4_hyd_alph"/>
</dbReference>
<organism>
    <name type="scientific">Culex quinquefasciatus</name>
    <name type="common">Southern house mosquito</name>
    <name type="synonym">Culex pungens</name>
    <dbReference type="NCBI Taxonomy" id="7176"/>
    <lineage>
        <taxon>Eukaryota</taxon>
        <taxon>Metazoa</taxon>
        <taxon>Ecdysozoa</taxon>
        <taxon>Arthropoda</taxon>
        <taxon>Hexapoda</taxon>
        <taxon>Insecta</taxon>
        <taxon>Pterygota</taxon>
        <taxon>Neoptera</taxon>
        <taxon>Endopterygota</taxon>
        <taxon>Diptera</taxon>
        <taxon>Nematocera</taxon>
        <taxon>Culicoidea</taxon>
        <taxon>Culicidae</taxon>
        <taxon>Culicinae</taxon>
        <taxon>Culicini</taxon>
        <taxon>Culex</taxon>
        <taxon>Culex</taxon>
    </lineage>
</organism>
<evidence type="ECO:0000256" key="6">
    <source>
        <dbReference type="ARBA" id="ARBA00022723"/>
    </source>
</evidence>
<dbReference type="InterPro" id="IPR011990">
    <property type="entry name" value="TPR-like_helical_dom_sf"/>
</dbReference>
<keyword evidence="10" id="KW-0560">Oxidoreductase</keyword>
<evidence type="ECO:0000256" key="2">
    <source>
        <dbReference type="ARBA" id="ARBA00002035"/>
    </source>
</evidence>
<dbReference type="AlphaFoldDB" id="B0W1R1"/>
<dbReference type="InterPro" id="IPR013547">
    <property type="entry name" value="P4H_N"/>
</dbReference>
<evidence type="ECO:0000313" key="18">
    <source>
        <dbReference type="Proteomes" id="UP000002320"/>
    </source>
</evidence>